<reference evidence="1 2" key="1">
    <citation type="submission" date="2013-11" db="EMBL/GenBank/DDBJ databases">
        <title>Genome sequencing of Stegodyphus mimosarum.</title>
        <authorList>
            <person name="Bechsgaard J."/>
        </authorList>
    </citation>
    <scope>NUCLEOTIDE SEQUENCE [LARGE SCALE GENOMIC DNA]</scope>
</reference>
<protein>
    <submittedName>
        <fullName evidence="1">Uncharacterized protein</fullName>
    </submittedName>
</protein>
<organism evidence="1 2">
    <name type="scientific">Stegodyphus mimosarum</name>
    <name type="common">African social velvet spider</name>
    <dbReference type="NCBI Taxonomy" id="407821"/>
    <lineage>
        <taxon>Eukaryota</taxon>
        <taxon>Metazoa</taxon>
        <taxon>Ecdysozoa</taxon>
        <taxon>Arthropoda</taxon>
        <taxon>Chelicerata</taxon>
        <taxon>Arachnida</taxon>
        <taxon>Araneae</taxon>
        <taxon>Araneomorphae</taxon>
        <taxon>Entelegynae</taxon>
        <taxon>Eresoidea</taxon>
        <taxon>Eresidae</taxon>
        <taxon>Stegodyphus</taxon>
    </lineage>
</organism>
<dbReference type="Proteomes" id="UP000054359">
    <property type="component" value="Unassembled WGS sequence"/>
</dbReference>
<gene>
    <name evidence="1" type="ORF">X975_24955</name>
</gene>
<feature type="non-terminal residue" evidence="1">
    <location>
        <position position="43"/>
    </location>
</feature>
<keyword evidence="2" id="KW-1185">Reference proteome</keyword>
<evidence type="ECO:0000313" key="2">
    <source>
        <dbReference type="Proteomes" id="UP000054359"/>
    </source>
</evidence>
<dbReference type="AlphaFoldDB" id="A0A087U258"/>
<dbReference type="EMBL" id="KK117796">
    <property type="protein sequence ID" value="KFM71447.1"/>
    <property type="molecule type" value="Genomic_DNA"/>
</dbReference>
<name>A0A087U258_STEMI</name>
<proteinExistence type="predicted"/>
<evidence type="ECO:0000313" key="1">
    <source>
        <dbReference type="EMBL" id="KFM71447.1"/>
    </source>
</evidence>
<accession>A0A087U258</accession>
<sequence>MHLPHYRLQLPGGEDLGRAPRAARYTARPGFRMLRLLERSCDG</sequence>